<evidence type="ECO:0000256" key="3">
    <source>
        <dbReference type="ARBA" id="ARBA00022475"/>
    </source>
</evidence>
<keyword evidence="5 8" id="KW-1133">Transmembrane helix</keyword>
<keyword evidence="3 7" id="KW-1003">Cell membrane</keyword>
<keyword evidence="4 8" id="KW-0812">Transmembrane</keyword>
<comment type="similarity">
    <text evidence="2 7">Belongs to the LTA synthase family.</text>
</comment>
<gene>
    <name evidence="10" type="ORF">ACFSDB_14310</name>
</gene>
<sequence length="647" mass="74094">MLKKEWPKHSILAIAIVATWLKTYVTYKTSFSITIDNALQEFILFINPLSLLLFAYGISLFFKTEKAKNRSIMAVAVIASIILYANVAFYRFFSDFITLPVLFQTNNFGDLGSSAAESIYATDVLFFLDVIVIFLAIKFLKVKPSSMNTASVQRKSYMILTAAVLFFNLGLAEAERPQLLTRSFDREMLVKNIGMYNYHIYDIYIQSKSQAQRALADGSELVEVNNYVRSNQPEPSPEMFAAAEGRNLIVVTLESMQSFLINNEMNGEEITPFLNGLTQDKDTVYFPNFYHQTGLGKTSDSEFLLENSLYPLSGGAVFFTHSGNTFNSMAERLGENGYYTAVQHANTKSFWNRDMMYQSFNIEKFHDIESYTIGEGEAVNWGMKDIPFMEQSVDQMAEMPQPFYSRLLTLTNHHPFYLDEEDKLIEEFDSDSGTLNRYFQTARYLDESVEALFEDLKEQGLYENSVIVMYGDHYGISENHNEAMAQYLGKEVTPYESAQLQKVPFFVHIPGSGKGYVEEEIGGQIDMRPTIMHLMGIETEKDLQFGGDLFSDEHEEFVIFRDGRFITDENVYAGNVCYDIDTGEETDIAECEPHIERAQQELDYSESIINGDLLRFYDQENGQLILTKEEQEKLEKEQLEENPNNKE</sequence>
<dbReference type="PANTHER" id="PTHR47371">
    <property type="entry name" value="LIPOTEICHOIC ACID SYNTHASE"/>
    <property type="match status" value="1"/>
</dbReference>
<feature type="transmembrane region" description="Helical" evidence="8">
    <location>
        <begin position="42"/>
        <end position="62"/>
    </location>
</feature>
<feature type="transmembrane region" description="Helical" evidence="8">
    <location>
        <begin position="74"/>
        <end position="93"/>
    </location>
</feature>
<dbReference type="PANTHER" id="PTHR47371:SF1">
    <property type="entry name" value="LIPOTEICHOIC ACID SYNTHASE-LIKE YQGS"/>
    <property type="match status" value="1"/>
</dbReference>
<organism evidence="10 11">
    <name type="scientific">Planococcus chinensis</name>
    <dbReference type="NCBI Taxonomy" id="272917"/>
    <lineage>
        <taxon>Bacteria</taxon>
        <taxon>Bacillati</taxon>
        <taxon>Bacillota</taxon>
        <taxon>Bacilli</taxon>
        <taxon>Bacillales</taxon>
        <taxon>Caryophanaceae</taxon>
        <taxon>Planococcus</taxon>
    </lineage>
</organism>
<dbReference type="InterPro" id="IPR012160">
    <property type="entry name" value="LtaS-like"/>
</dbReference>
<dbReference type="CDD" id="cd16015">
    <property type="entry name" value="LTA_synthase"/>
    <property type="match status" value="1"/>
</dbReference>
<dbReference type="InterPro" id="IPR050448">
    <property type="entry name" value="OpgB/LTA_synthase_biosynth"/>
</dbReference>
<evidence type="ECO:0000256" key="6">
    <source>
        <dbReference type="ARBA" id="ARBA00023136"/>
    </source>
</evidence>
<reference evidence="11" key="1">
    <citation type="journal article" date="2019" name="Int. J. Syst. Evol. Microbiol.">
        <title>The Global Catalogue of Microorganisms (GCM) 10K type strain sequencing project: providing services to taxonomists for standard genome sequencing and annotation.</title>
        <authorList>
            <consortium name="The Broad Institute Genomics Platform"/>
            <consortium name="The Broad Institute Genome Sequencing Center for Infectious Disease"/>
            <person name="Wu L."/>
            <person name="Ma J."/>
        </authorList>
    </citation>
    <scope>NUCLEOTIDE SEQUENCE [LARGE SCALE GENOMIC DNA]</scope>
    <source>
        <strain evidence="11">CGMCC 1.15475</strain>
    </source>
</reference>
<name>A0ABW4QL55_9BACL</name>
<dbReference type="Pfam" id="PF00884">
    <property type="entry name" value="Sulfatase"/>
    <property type="match status" value="1"/>
</dbReference>
<dbReference type="EC" id="2.7.8.-" evidence="10"/>
<keyword evidence="6 7" id="KW-0472">Membrane</keyword>
<evidence type="ECO:0000256" key="1">
    <source>
        <dbReference type="ARBA" id="ARBA00004651"/>
    </source>
</evidence>
<evidence type="ECO:0000256" key="8">
    <source>
        <dbReference type="SAM" id="Phobius"/>
    </source>
</evidence>
<comment type="subcellular location">
    <subcellularLocation>
        <location evidence="1">Cell membrane</location>
        <topology evidence="1">Multi-pass membrane protein</topology>
    </subcellularLocation>
</comment>
<dbReference type="Gene3D" id="3.30.1120.170">
    <property type="match status" value="1"/>
</dbReference>
<evidence type="ECO:0000259" key="9">
    <source>
        <dbReference type="Pfam" id="PF00884"/>
    </source>
</evidence>
<dbReference type="EMBL" id="JBHUFW010000011">
    <property type="protein sequence ID" value="MFD1864080.1"/>
    <property type="molecule type" value="Genomic_DNA"/>
</dbReference>
<comment type="caution">
    <text evidence="10">The sequence shown here is derived from an EMBL/GenBank/DDBJ whole genome shotgun (WGS) entry which is preliminary data.</text>
</comment>
<proteinExistence type="inferred from homology"/>
<dbReference type="InterPro" id="IPR017850">
    <property type="entry name" value="Alkaline_phosphatase_core_sf"/>
</dbReference>
<feature type="transmembrane region" description="Helical" evidence="8">
    <location>
        <begin position="157"/>
        <end position="174"/>
    </location>
</feature>
<evidence type="ECO:0000256" key="2">
    <source>
        <dbReference type="ARBA" id="ARBA00009983"/>
    </source>
</evidence>
<feature type="domain" description="Sulfatase N-terminal" evidence="9">
    <location>
        <begin position="246"/>
        <end position="537"/>
    </location>
</feature>
<feature type="transmembrane region" description="Helical" evidence="8">
    <location>
        <begin position="118"/>
        <end position="137"/>
    </location>
</feature>
<keyword evidence="11" id="KW-1185">Reference proteome</keyword>
<feature type="transmembrane region" description="Helical" evidence="8">
    <location>
        <begin position="12"/>
        <end position="30"/>
    </location>
</feature>
<dbReference type="RefSeq" id="WP_204890470.1">
    <property type="nucleotide sequence ID" value="NZ_JBHUFW010000011.1"/>
</dbReference>
<dbReference type="Proteomes" id="UP001597273">
    <property type="component" value="Unassembled WGS sequence"/>
</dbReference>
<dbReference type="PIRSF" id="PIRSF005091">
    <property type="entry name" value="Mmb_sulf_HI1246"/>
    <property type="match status" value="1"/>
</dbReference>
<protein>
    <submittedName>
        <fullName evidence="10">LTA synthase family protein</fullName>
        <ecNumber evidence="10">2.7.8.-</ecNumber>
    </submittedName>
</protein>
<evidence type="ECO:0000256" key="7">
    <source>
        <dbReference type="PIRNR" id="PIRNR005091"/>
    </source>
</evidence>
<evidence type="ECO:0000256" key="5">
    <source>
        <dbReference type="ARBA" id="ARBA00022989"/>
    </source>
</evidence>
<dbReference type="SUPFAM" id="SSF53649">
    <property type="entry name" value="Alkaline phosphatase-like"/>
    <property type="match status" value="1"/>
</dbReference>
<dbReference type="Gene3D" id="3.40.720.10">
    <property type="entry name" value="Alkaline Phosphatase, subunit A"/>
    <property type="match status" value="1"/>
</dbReference>
<evidence type="ECO:0000313" key="10">
    <source>
        <dbReference type="EMBL" id="MFD1864080.1"/>
    </source>
</evidence>
<evidence type="ECO:0000313" key="11">
    <source>
        <dbReference type="Proteomes" id="UP001597273"/>
    </source>
</evidence>
<dbReference type="GO" id="GO:0016740">
    <property type="term" value="F:transferase activity"/>
    <property type="evidence" value="ECO:0007669"/>
    <property type="project" value="UniProtKB-KW"/>
</dbReference>
<accession>A0ABW4QL55</accession>
<evidence type="ECO:0000256" key="4">
    <source>
        <dbReference type="ARBA" id="ARBA00022692"/>
    </source>
</evidence>
<dbReference type="InterPro" id="IPR000917">
    <property type="entry name" value="Sulfatase_N"/>
</dbReference>
<keyword evidence="10" id="KW-0808">Transferase</keyword>